<sequence>MVLFRPFLLSPLVILFFSLVNSLHSPLSSVQVGTEWNDTVMEGSGEGEGSGQISMMSDEVSSTLTFEEMTLDTQSDIDSIRSRSVDRMAVIETRATDPNNHKLGSLPMDFLGKMDFRSPNSIPSAALMAMGRPLKKGPGRTQAEYIALLVQSSSRRWGSLFLDSSLTPQAYFIDNGRLLDVRVSSLPFRVLLLPPDASSSYNVDVQWVLARSVDPLSIVVQVDTRKSYPKITAGVLVYSDYEYLGEADVENRRFTYYDGGHVIVVQRDEFDKSVYVLTKTVCSCSCPSRRSSILANIKDFFG</sequence>
<name>A0AAN5D001_9BILA</name>
<gene>
    <name evidence="2" type="ORF">PMAYCL1PPCAC_24041</name>
</gene>
<dbReference type="Proteomes" id="UP001328107">
    <property type="component" value="Unassembled WGS sequence"/>
</dbReference>
<dbReference type="AlphaFoldDB" id="A0AAN5D001"/>
<dbReference type="SUPFAM" id="SSF141739">
    <property type="entry name" value="MFPT repeat-like"/>
    <property type="match status" value="1"/>
</dbReference>
<feature type="signal peptide" evidence="1">
    <location>
        <begin position="1"/>
        <end position="22"/>
    </location>
</feature>
<feature type="chain" id="PRO_5042860944" evidence="1">
    <location>
        <begin position="23"/>
        <end position="302"/>
    </location>
</feature>
<dbReference type="InterPro" id="IPR021010">
    <property type="entry name" value="Cytosolic_motility_protein"/>
</dbReference>
<evidence type="ECO:0000256" key="1">
    <source>
        <dbReference type="SAM" id="SignalP"/>
    </source>
</evidence>
<keyword evidence="3" id="KW-1185">Reference proteome</keyword>
<comment type="caution">
    <text evidence="2">The sequence shown here is derived from an EMBL/GenBank/DDBJ whole genome shotgun (WGS) entry which is preliminary data.</text>
</comment>
<reference evidence="3" key="1">
    <citation type="submission" date="2022-10" db="EMBL/GenBank/DDBJ databases">
        <title>Genome assembly of Pristionchus species.</title>
        <authorList>
            <person name="Yoshida K."/>
            <person name="Sommer R.J."/>
        </authorList>
    </citation>
    <scope>NUCLEOTIDE SEQUENCE [LARGE SCALE GENOMIC DNA]</scope>
    <source>
        <strain evidence="3">RS5460</strain>
    </source>
</reference>
<evidence type="ECO:0000313" key="3">
    <source>
        <dbReference type="Proteomes" id="UP001328107"/>
    </source>
</evidence>
<accession>A0AAN5D001</accession>
<evidence type="ECO:0000313" key="2">
    <source>
        <dbReference type="EMBL" id="GMR53846.1"/>
    </source>
</evidence>
<protein>
    <submittedName>
        <fullName evidence="2">Uncharacterized protein</fullName>
    </submittedName>
</protein>
<keyword evidence="1" id="KW-0732">Signal</keyword>
<dbReference type="EMBL" id="BTRK01000005">
    <property type="protein sequence ID" value="GMR53846.1"/>
    <property type="molecule type" value="Genomic_DNA"/>
</dbReference>
<organism evidence="2 3">
    <name type="scientific">Pristionchus mayeri</name>
    <dbReference type="NCBI Taxonomy" id="1317129"/>
    <lineage>
        <taxon>Eukaryota</taxon>
        <taxon>Metazoa</taxon>
        <taxon>Ecdysozoa</taxon>
        <taxon>Nematoda</taxon>
        <taxon>Chromadorea</taxon>
        <taxon>Rhabditida</taxon>
        <taxon>Rhabditina</taxon>
        <taxon>Diplogasteromorpha</taxon>
        <taxon>Diplogasteroidea</taxon>
        <taxon>Neodiplogasteridae</taxon>
        <taxon>Pristionchus</taxon>
    </lineage>
</organism>
<dbReference type="Pfam" id="PF12150">
    <property type="entry name" value="MFP2b"/>
    <property type="match status" value="1"/>
</dbReference>
<proteinExistence type="predicted"/>